<dbReference type="CDD" id="cd07765">
    <property type="entry name" value="KRAB_A-box"/>
    <property type="match status" value="1"/>
</dbReference>
<evidence type="ECO:0000256" key="1">
    <source>
        <dbReference type="SAM" id="SignalP"/>
    </source>
</evidence>
<keyword evidence="4" id="KW-1185">Reference proteome</keyword>
<dbReference type="Pfam" id="PF01352">
    <property type="entry name" value="KRAB"/>
    <property type="match status" value="1"/>
</dbReference>
<reference evidence="3" key="3">
    <citation type="submission" date="2025-09" db="UniProtKB">
        <authorList>
            <consortium name="Ensembl"/>
        </authorList>
    </citation>
    <scope>IDENTIFICATION</scope>
</reference>
<dbReference type="STRING" id="38772.ENSGAGP00000020959"/>
<dbReference type="InterPro" id="IPR036051">
    <property type="entry name" value="KRAB_dom_sf"/>
</dbReference>
<reference evidence="3" key="2">
    <citation type="submission" date="2025-08" db="UniProtKB">
        <authorList>
            <consortium name="Ensembl"/>
        </authorList>
    </citation>
    <scope>IDENTIFICATION</scope>
</reference>
<dbReference type="InterPro" id="IPR001909">
    <property type="entry name" value="KRAB"/>
</dbReference>
<evidence type="ECO:0000259" key="2">
    <source>
        <dbReference type="PROSITE" id="PS50805"/>
    </source>
</evidence>
<accession>A0A452I0I4</accession>
<dbReference type="SUPFAM" id="SSF109640">
    <property type="entry name" value="KRAB domain (Kruppel-associated box)"/>
    <property type="match status" value="1"/>
</dbReference>
<feature type="chain" id="PRO_5019449121" description="KRAB domain-containing protein" evidence="1">
    <location>
        <begin position="18"/>
        <end position="83"/>
    </location>
</feature>
<dbReference type="Gene3D" id="6.10.140.140">
    <property type="match status" value="1"/>
</dbReference>
<organism evidence="3 4">
    <name type="scientific">Gopherus agassizii</name>
    <name type="common">Agassiz's desert tortoise</name>
    <dbReference type="NCBI Taxonomy" id="38772"/>
    <lineage>
        <taxon>Eukaryota</taxon>
        <taxon>Metazoa</taxon>
        <taxon>Chordata</taxon>
        <taxon>Craniata</taxon>
        <taxon>Vertebrata</taxon>
        <taxon>Euteleostomi</taxon>
        <taxon>Archelosauria</taxon>
        <taxon>Testudinata</taxon>
        <taxon>Testudines</taxon>
        <taxon>Cryptodira</taxon>
        <taxon>Durocryptodira</taxon>
        <taxon>Testudinoidea</taxon>
        <taxon>Testudinidae</taxon>
        <taxon>Gopherus</taxon>
    </lineage>
</organism>
<proteinExistence type="predicted"/>
<protein>
    <recommendedName>
        <fullName evidence="2">KRAB domain-containing protein</fullName>
    </recommendedName>
</protein>
<feature type="domain" description="KRAB" evidence="2">
    <location>
        <begin position="38"/>
        <end position="83"/>
    </location>
</feature>
<evidence type="ECO:0000313" key="4">
    <source>
        <dbReference type="Proteomes" id="UP000291020"/>
    </source>
</evidence>
<dbReference type="Proteomes" id="UP000291020">
    <property type="component" value="Unassembled WGS sequence"/>
</dbReference>
<dbReference type="PROSITE" id="PS50805">
    <property type="entry name" value="KRAB"/>
    <property type="match status" value="1"/>
</dbReference>
<dbReference type="Ensembl" id="ENSGAGT00000023873.1">
    <property type="protein sequence ID" value="ENSGAGP00000020959.1"/>
    <property type="gene ID" value="ENSGAGG00000015403.1"/>
</dbReference>
<reference evidence="4" key="1">
    <citation type="journal article" date="2017" name="PLoS ONE">
        <title>The Agassiz's desert tortoise genome provides a resource for the conservation of a threatened species.</title>
        <authorList>
            <person name="Tollis M."/>
            <person name="DeNardo D.F."/>
            <person name="Cornelius J.A."/>
            <person name="Dolby G.A."/>
            <person name="Edwards T."/>
            <person name="Henen B.T."/>
            <person name="Karl A.E."/>
            <person name="Murphy R.W."/>
            <person name="Kusumi K."/>
        </authorList>
    </citation>
    <scope>NUCLEOTIDE SEQUENCE [LARGE SCALE GENOMIC DNA]</scope>
</reference>
<sequence length="83" mass="9246">MCIPELLFTWCCCSVNSGVVSGAAGTECWTLFLFQGPMTFEEVAVYFTREEWALLDPGQRAVHRDLSPCPDLNSITFPSLNKP</sequence>
<dbReference type="AlphaFoldDB" id="A0A452I0I4"/>
<evidence type="ECO:0000313" key="3">
    <source>
        <dbReference type="Ensembl" id="ENSGAGP00000020959.1"/>
    </source>
</evidence>
<keyword evidence="1" id="KW-0732">Signal</keyword>
<name>A0A452I0I4_9SAUR</name>
<dbReference type="GO" id="GO:0006355">
    <property type="term" value="P:regulation of DNA-templated transcription"/>
    <property type="evidence" value="ECO:0007669"/>
    <property type="project" value="InterPro"/>
</dbReference>
<feature type="signal peptide" evidence="1">
    <location>
        <begin position="1"/>
        <end position="17"/>
    </location>
</feature>